<dbReference type="SMART" id="SM00331">
    <property type="entry name" value="PP2C_SIG"/>
    <property type="match status" value="1"/>
</dbReference>
<dbReference type="AlphaFoldDB" id="I0Z3I8"/>
<dbReference type="EMBL" id="AGSI01000004">
    <property type="protein sequence ID" value="EIE25207.1"/>
    <property type="molecule type" value="Genomic_DNA"/>
</dbReference>
<dbReference type="SUPFAM" id="SSF81606">
    <property type="entry name" value="PP2C-like"/>
    <property type="match status" value="1"/>
</dbReference>
<reference evidence="11 12" key="1">
    <citation type="journal article" date="2012" name="Genome Biol.">
        <title>The genome of the polar eukaryotic microalga coccomyxa subellipsoidea reveals traits of cold adaptation.</title>
        <authorList>
            <person name="Blanc G."/>
            <person name="Agarkova I."/>
            <person name="Grimwood J."/>
            <person name="Kuo A."/>
            <person name="Brueggeman A."/>
            <person name="Dunigan D."/>
            <person name="Gurnon J."/>
            <person name="Ladunga I."/>
            <person name="Lindquist E."/>
            <person name="Lucas S."/>
            <person name="Pangilinan J."/>
            <person name="Proschold T."/>
            <person name="Salamov A."/>
            <person name="Schmutz J."/>
            <person name="Weeks D."/>
            <person name="Yamada T."/>
            <person name="Claverie J.M."/>
            <person name="Grigoriev I."/>
            <person name="Van Etten J."/>
            <person name="Lomsadze A."/>
            <person name="Borodovsky M."/>
        </authorList>
    </citation>
    <scope>NUCLEOTIDE SEQUENCE [LARGE SCALE GENOMIC DNA]</scope>
    <source>
        <strain evidence="11 12">C-169</strain>
    </source>
</reference>
<evidence type="ECO:0000256" key="2">
    <source>
        <dbReference type="ARBA" id="ARBA00001946"/>
    </source>
</evidence>
<dbReference type="Pfam" id="PF00481">
    <property type="entry name" value="PP2C"/>
    <property type="match status" value="1"/>
</dbReference>
<name>I0Z3I8_COCSC</name>
<dbReference type="Gene3D" id="3.60.40.10">
    <property type="entry name" value="PPM-type phosphatase domain"/>
    <property type="match status" value="1"/>
</dbReference>
<dbReference type="InterPro" id="IPR015655">
    <property type="entry name" value="PP2C"/>
</dbReference>
<comment type="cofactor">
    <cofactor evidence="2">
        <name>Mg(2+)</name>
        <dbReference type="ChEBI" id="CHEBI:18420"/>
    </cofactor>
</comment>
<evidence type="ECO:0000259" key="10">
    <source>
        <dbReference type="PROSITE" id="PS51746"/>
    </source>
</evidence>
<keyword evidence="4" id="KW-0479">Metal-binding</keyword>
<comment type="caution">
    <text evidence="11">The sequence shown here is derived from an EMBL/GenBank/DDBJ whole genome shotgun (WGS) entry which is preliminary data.</text>
</comment>
<dbReference type="PROSITE" id="PS01032">
    <property type="entry name" value="PPM_1"/>
    <property type="match status" value="1"/>
</dbReference>
<keyword evidence="5 9" id="KW-0378">Hydrolase</keyword>
<dbReference type="OrthoDB" id="10264738at2759"/>
<evidence type="ECO:0000256" key="1">
    <source>
        <dbReference type="ARBA" id="ARBA00001936"/>
    </source>
</evidence>
<dbReference type="InterPro" id="IPR000222">
    <property type="entry name" value="PP2C_BS"/>
</dbReference>
<evidence type="ECO:0000256" key="4">
    <source>
        <dbReference type="ARBA" id="ARBA00022723"/>
    </source>
</evidence>
<comment type="similarity">
    <text evidence="9">Belongs to the PP2C family.</text>
</comment>
<evidence type="ECO:0000256" key="8">
    <source>
        <dbReference type="ARBA" id="ARBA00023211"/>
    </source>
</evidence>
<keyword evidence="6" id="KW-0460">Magnesium</keyword>
<evidence type="ECO:0000256" key="7">
    <source>
        <dbReference type="ARBA" id="ARBA00022912"/>
    </source>
</evidence>
<accession>I0Z3I8</accession>
<dbReference type="CDD" id="cd00143">
    <property type="entry name" value="PP2Cc"/>
    <property type="match status" value="1"/>
</dbReference>
<proteinExistence type="inferred from homology"/>
<evidence type="ECO:0000256" key="3">
    <source>
        <dbReference type="ARBA" id="ARBA00013081"/>
    </source>
</evidence>
<dbReference type="Proteomes" id="UP000007264">
    <property type="component" value="Unassembled WGS sequence"/>
</dbReference>
<dbReference type="EC" id="3.1.3.16" evidence="3"/>
<evidence type="ECO:0000256" key="9">
    <source>
        <dbReference type="RuleBase" id="RU003465"/>
    </source>
</evidence>
<evidence type="ECO:0000313" key="11">
    <source>
        <dbReference type="EMBL" id="EIE25207.1"/>
    </source>
</evidence>
<protein>
    <recommendedName>
        <fullName evidence="3">protein-serine/threonine phosphatase</fullName>
        <ecNumber evidence="3">3.1.3.16</ecNumber>
    </recommendedName>
</protein>
<dbReference type="GO" id="GO:0046872">
    <property type="term" value="F:metal ion binding"/>
    <property type="evidence" value="ECO:0007669"/>
    <property type="project" value="UniProtKB-KW"/>
</dbReference>
<evidence type="ECO:0000256" key="6">
    <source>
        <dbReference type="ARBA" id="ARBA00022842"/>
    </source>
</evidence>
<dbReference type="GO" id="GO:0004722">
    <property type="term" value="F:protein serine/threonine phosphatase activity"/>
    <property type="evidence" value="ECO:0007669"/>
    <property type="project" value="UniProtKB-EC"/>
</dbReference>
<keyword evidence="7 9" id="KW-0904">Protein phosphatase</keyword>
<sequence length="410" mass="43678">MLDSILERPSLEGTQAESNLNGTARLSIASCQTGFCRLNGAGGADVGPSGETSLFGLASVQQSPFSEDASTAGQPYEPSVRWGSAAAQGQRQAMEDAHVGVLDLQAHTDNALHGNGGAFFGVFDGHGGSSAAQFAEEHLLQALLTQTSFPARPADALRKAFQLTDEAFYRAVYRVESPEKDAGSTALAVLVVGSLVLVANAGDSRAVLSRRGKAIDLSRDHKPSCPSERERISLAGGYVCGEGFLNGQLTVTRALGDFHPELLALQRTRERLKYRVSDKEPVELTGPLTSDPEIHQHTLIVEDEFMVVACDGLWDMLSSQRCIEIARQHLRDHNDPQSCAQLLVDTCLAKHATDNVTAIVVCFSADPPPLRSYARNSLRGPSRSLSRDGLSTLSSALASASSHPVCPSLS</sequence>
<feature type="domain" description="PPM-type phosphatase" evidence="10">
    <location>
        <begin position="81"/>
        <end position="363"/>
    </location>
</feature>
<keyword evidence="8" id="KW-0464">Manganese</keyword>
<organism evidence="11 12">
    <name type="scientific">Coccomyxa subellipsoidea (strain C-169)</name>
    <name type="common">Green microalga</name>
    <dbReference type="NCBI Taxonomy" id="574566"/>
    <lineage>
        <taxon>Eukaryota</taxon>
        <taxon>Viridiplantae</taxon>
        <taxon>Chlorophyta</taxon>
        <taxon>core chlorophytes</taxon>
        <taxon>Trebouxiophyceae</taxon>
        <taxon>Trebouxiophyceae incertae sedis</taxon>
        <taxon>Coccomyxaceae</taxon>
        <taxon>Coccomyxa</taxon>
        <taxon>Coccomyxa subellipsoidea</taxon>
    </lineage>
</organism>
<dbReference type="SMART" id="SM00332">
    <property type="entry name" value="PP2Cc"/>
    <property type="match status" value="1"/>
</dbReference>
<evidence type="ECO:0000313" key="12">
    <source>
        <dbReference type="Proteomes" id="UP000007264"/>
    </source>
</evidence>
<dbReference type="PANTHER" id="PTHR47992">
    <property type="entry name" value="PROTEIN PHOSPHATASE"/>
    <property type="match status" value="1"/>
</dbReference>
<comment type="cofactor">
    <cofactor evidence="1">
        <name>Mn(2+)</name>
        <dbReference type="ChEBI" id="CHEBI:29035"/>
    </cofactor>
</comment>
<dbReference type="RefSeq" id="XP_005649751.1">
    <property type="nucleotide sequence ID" value="XM_005649694.1"/>
</dbReference>
<dbReference type="KEGG" id="csl:COCSUDRAFT_52794"/>
<dbReference type="InterPro" id="IPR001932">
    <property type="entry name" value="PPM-type_phosphatase-like_dom"/>
</dbReference>
<dbReference type="GeneID" id="17043209"/>
<dbReference type="eggNOG" id="KOG0698">
    <property type="taxonomic scope" value="Eukaryota"/>
</dbReference>
<evidence type="ECO:0000256" key="5">
    <source>
        <dbReference type="ARBA" id="ARBA00022801"/>
    </source>
</evidence>
<dbReference type="InterPro" id="IPR036457">
    <property type="entry name" value="PPM-type-like_dom_sf"/>
</dbReference>
<gene>
    <name evidence="11" type="ORF">COCSUDRAFT_52794</name>
</gene>
<dbReference type="PROSITE" id="PS51746">
    <property type="entry name" value="PPM_2"/>
    <property type="match status" value="1"/>
</dbReference>
<keyword evidence="12" id="KW-1185">Reference proteome</keyword>